<dbReference type="EMBL" id="GL945443">
    <property type="protein sequence ID" value="EGO19422.1"/>
    <property type="molecule type" value="Genomic_DNA"/>
</dbReference>
<proteinExistence type="inferred from homology"/>
<dbReference type="Proteomes" id="UP000008064">
    <property type="component" value="Unassembled WGS sequence"/>
</dbReference>
<evidence type="ECO:0000259" key="3">
    <source>
        <dbReference type="SMART" id="SM00993"/>
    </source>
</evidence>
<feature type="region of interest" description="Disordered" evidence="2">
    <location>
        <begin position="1"/>
        <end position="20"/>
    </location>
</feature>
<dbReference type="Pfam" id="PF08265">
    <property type="entry name" value="YL1_C"/>
    <property type="match status" value="1"/>
</dbReference>
<dbReference type="OrthoDB" id="78296at2759"/>
<dbReference type="GeneID" id="18816920"/>
<dbReference type="Pfam" id="PF05764">
    <property type="entry name" value="YL1"/>
    <property type="match status" value="1"/>
</dbReference>
<dbReference type="RefSeq" id="XP_007323555.1">
    <property type="nucleotide sequence ID" value="XM_007323493.1"/>
</dbReference>
<name>F8PAY1_SERL9</name>
<dbReference type="InterPro" id="IPR013272">
    <property type="entry name" value="Vps72/YL1_C"/>
</dbReference>
<evidence type="ECO:0000256" key="2">
    <source>
        <dbReference type="SAM" id="MobiDB-lite"/>
    </source>
</evidence>
<organism>
    <name type="scientific">Serpula lacrymans var. lacrymans (strain S7.9)</name>
    <name type="common">Dry rot fungus</name>
    <dbReference type="NCBI Taxonomy" id="578457"/>
    <lineage>
        <taxon>Eukaryota</taxon>
        <taxon>Fungi</taxon>
        <taxon>Dikarya</taxon>
        <taxon>Basidiomycota</taxon>
        <taxon>Agaricomycotina</taxon>
        <taxon>Agaricomycetes</taxon>
        <taxon>Agaricomycetidae</taxon>
        <taxon>Boletales</taxon>
        <taxon>Coniophorineae</taxon>
        <taxon>Serpulaceae</taxon>
        <taxon>Serpula</taxon>
    </lineage>
</organism>
<reference evidence="4" key="1">
    <citation type="submission" date="2011-04" db="EMBL/GenBank/DDBJ databases">
        <title>Evolution of plant cell wall degrading machinery underlies the functional diversity of forest fungi.</title>
        <authorList>
            <consortium name="US DOE Joint Genome Institute (JGI-PGF)"/>
            <person name="Eastwood D.C."/>
            <person name="Floudas D."/>
            <person name="Binder M."/>
            <person name="Majcherczyk A."/>
            <person name="Schneider P."/>
            <person name="Aerts A."/>
            <person name="Asiegbu F.O."/>
            <person name="Baker S.E."/>
            <person name="Barry K."/>
            <person name="Bendiksby M."/>
            <person name="Blumentritt M."/>
            <person name="Coutinho P.M."/>
            <person name="Cullen D."/>
            <person name="Cullen D."/>
            <person name="Gathman A."/>
            <person name="Goodell B."/>
            <person name="Henrissat B."/>
            <person name="Ihrmark K."/>
            <person name="Kauserud H."/>
            <person name="Kohler A."/>
            <person name="LaButti K."/>
            <person name="Lapidus A."/>
            <person name="Lavin J.L."/>
            <person name="Lee Y.-H."/>
            <person name="Lindquist E."/>
            <person name="Lilly W."/>
            <person name="Lucas S."/>
            <person name="Morin E."/>
            <person name="Murat C."/>
            <person name="Oguiza J.A."/>
            <person name="Park J."/>
            <person name="Pisabarro A.G."/>
            <person name="Riley R."/>
            <person name="Rosling A."/>
            <person name="Salamov A."/>
            <person name="Schmidt O."/>
            <person name="Schmutz J."/>
            <person name="Skrede I."/>
            <person name="Stenlid J."/>
            <person name="Wiebenga A."/>
            <person name="Xie X."/>
            <person name="Kues U."/>
            <person name="Hibbett D.S."/>
            <person name="Hoffmeister D."/>
            <person name="Hogberg N."/>
            <person name="Martin F."/>
            <person name="Grigoriev I.V."/>
            <person name="Watkinson S.C."/>
        </authorList>
    </citation>
    <scope>NUCLEOTIDE SEQUENCE</scope>
    <source>
        <strain evidence="4">S7.9</strain>
    </source>
</reference>
<dbReference type="GO" id="GO:0005634">
    <property type="term" value="C:nucleus"/>
    <property type="evidence" value="ECO:0007669"/>
    <property type="project" value="TreeGrafter"/>
</dbReference>
<feature type="compositionally biased region" description="Acidic residues" evidence="2">
    <location>
        <begin position="52"/>
        <end position="65"/>
    </location>
</feature>
<feature type="region of interest" description="Disordered" evidence="2">
    <location>
        <begin position="52"/>
        <end position="85"/>
    </location>
</feature>
<feature type="compositionally biased region" description="Polar residues" evidence="2">
    <location>
        <begin position="104"/>
        <end position="118"/>
    </location>
</feature>
<evidence type="ECO:0000256" key="1">
    <source>
        <dbReference type="ARBA" id="ARBA00006832"/>
    </source>
</evidence>
<dbReference type="HOGENOM" id="CLU_029477_0_0_1"/>
<dbReference type="PANTHER" id="PTHR13275:SF4">
    <property type="entry name" value="VACUOLAR PROTEIN SORTING-ASSOCIATED PROTEIN 72 HOMOLOG"/>
    <property type="match status" value="1"/>
</dbReference>
<comment type="similarity">
    <text evidence="1">Belongs to the VPS72/YL1 family.</text>
</comment>
<dbReference type="PANTHER" id="PTHR13275">
    <property type="entry name" value="YL-1 PROTEIN TRANSCRIPTION FACTOR-LIKE 1"/>
    <property type="match status" value="1"/>
</dbReference>
<feature type="region of interest" description="Disordered" evidence="2">
    <location>
        <begin position="442"/>
        <end position="466"/>
    </location>
</feature>
<protein>
    <recommendedName>
        <fullName evidence="3">Vps72/YL1 C-terminal domain-containing protein</fullName>
    </recommendedName>
</protein>
<dbReference type="AlphaFoldDB" id="F8PAY1"/>
<accession>F8PAY1</accession>
<feature type="domain" description="Vps72/YL1 C-terminal" evidence="3">
    <location>
        <begin position="388"/>
        <end position="417"/>
    </location>
</feature>
<dbReference type="SMART" id="SM00993">
    <property type="entry name" value="YL1_C"/>
    <property type="match status" value="1"/>
</dbReference>
<dbReference type="KEGG" id="sla:SERLADRAFT_453395"/>
<gene>
    <name evidence="4" type="ORF">SERLADRAFT_453395</name>
</gene>
<feature type="compositionally biased region" description="Basic and acidic residues" evidence="2">
    <location>
        <begin position="446"/>
        <end position="466"/>
    </location>
</feature>
<sequence length="466" mass="51727">MAEPDEPLVTRRSKRSTAGNRMEAALAELALEDPKDTEDDVDFVVGKDEEDIFESDFASTDEEAIQEGLDPGEATVQDEERKERKAARARVDKATAAAHARQRVTFNPQAHSSSSNDASRPKLRPKRRVSLGVAINVETGEVIEGSKRQSQRRHTIMSTSATVSRIKDAEEKKASVPKRLKVRTRAPTQDELIALALDTEEGNIIEHRDYLKLEEEKRARARVIRPHIEGPMLRWVSRAEEIKMIHSPLVTQPNGGSIVTSNISVYSSFRAFPTDVSVAAANPTQPLFASADVGNPNTPSACVPASEVLVSSPQVSLSVPGGPGSLSTQAERKERICKNYVIHARSQSEITSKPIWRDTMSAMFGDHVKWEDLRVYSGKQRPLTRPRTTCLLSGLPAQYLDPRTNVPFANVRAYRTLTQILGHHYSWSGPLGCYVSLASRDGQTTDEGRLGKRRRSETEERDSIER</sequence>
<dbReference type="InterPro" id="IPR046757">
    <property type="entry name" value="YL1_N"/>
</dbReference>
<feature type="region of interest" description="Disordered" evidence="2">
    <location>
        <begin position="104"/>
        <end position="129"/>
    </location>
</feature>
<evidence type="ECO:0000313" key="4">
    <source>
        <dbReference type="EMBL" id="EGO19422.1"/>
    </source>
</evidence>